<dbReference type="AlphaFoldDB" id="A0A0D0H9W0"/>
<protein>
    <recommendedName>
        <fullName evidence="3">PglZ domain-containing protein</fullName>
    </recommendedName>
</protein>
<evidence type="ECO:0000313" key="1">
    <source>
        <dbReference type="EMBL" id="KIP59631.1"/>
    </source>
</evidence>
<sequence>MQTEVDKIYSYFDGNPSLKVLFIFDDRFIVDALQNVEWKEGYRYEVFNGSWFKTKYNITHEWTNQKVVLLFQNMISPLGNAEQMRKFPLLDLLIANTEYKATTWEQFVQEYEIPAVHADYVRRHVTELEQVGIKNILLPYYTKNAFNPDVCNRGIISAYLGQDHLIDWIEIIARMIVTSNTDKRDAFFRKLQKNTDVYNSINDKLAAIFGVKLSVNNADRLQDAIEIMKYNAITQTLSLDSKDIYHTLKIDASDRIRQINSIIDYAANNAKLSEAFFKAIADQGKKIHENEIIKVYGYDADYRLVTSEMFKPIIKGIVSELLPVDSEEVQNRISNLLIRLDAGDVQSRSILNYIDYVALLNASIKTQQATMMTTTEEFVSAYTNTLYLTDSYYRQSLAAYGQIKCDDTELEDLLKQVKSRVDDDYTYQCNVLNRKWVTALAQHNGFDEIISAHRQQDFFKEFVAVNTTKTVVIVVDALRFELAQELLLLLAKDHNTAYMENMLAMVPTETKYCKSALLPHDTIAYDPEGVVVDGQKVAGIDPRSRYLASHVEGAEVEDFEKVFKFKDDEGKAYFKKNLVYIMYNAIDELCHPATSAEDVTNTCQTSLEKIRSVIRKLHNSWNVKNVIVTSDHGFIYNDIKIDSTNLYKVDDTIVDKEKGTRYYLTDSDKEINEIVKLPLSSVSAFTDDIKVGIPSGTMRLSGHGGYKFAHGGASLQEIIIPVIVSSQVRDTKVSKVGVNVMERNLTIVSSMLRFNAIQTEPVSMEHRERTIICGIYDNDRLVSEEIVAVLNSTDSSPAGRIQLVEIKLNNNVQSNLLKLKIFNKDKTIDYLNPLYVGDIINNTLIERDEF</sequence>
<comment type="caution">
    <text evidence="1">The sequence shown here is derived from an EMBL/GenBank/DDBJ whole genome shotgun (WGS) entry which is preliminary data.</text>
</comment>
<reference evidence="1 2" key="1">
    <citation type="submission" date="2015-01" db="EMBL/GenBank/DDBJ databases">
        <title>Comparative genomics of non-oral Prevotella species.</title>
        <authorList>
            <person name="Accetto T."/>
            <person name="Nograsek B."/>
            <person name="Avgustin G."/>
        </authorList>
    </citation>
    <scope>NUCLEOTIDE SEQUENCE [LARGE SCALE GENOMIC DNA]</scope>
    <source>
        <strain evidence="1 2">P5-119</strain>
    </source>
</reference>
<name>A0A0D0H9W0_9BACT</name>
<dbReference type="STRING" id="1602171.ST44_13165"/>
<organism evidence="1 2">
    <name type="scientific">Prevotella pectinovora</name>
    <dbReference type="NCBI Taxonomy" id="1602169"/>
    <lineage>
        <taxon>Bacteria</taxon>
        <taxon>Pseudomonadati</taxon>
        <taxon>Bacteroidota</taxon>
        <taxon>Bacteroidia</taxon>
        <taxon>Bacteroidales</taxon>
        <taxon>Prevotellaceae</taxon>
        <taxon>Prevotella</taxon>
    </lineage>
</organism>
<proteinExistence type="predicted"/>
<dbReference type="RefSeq" id="WP_042520321.1">
    <property type="nucleotide sequence ID" value="NZ_JXQK01000092.1"/>
</dbReference>
<evidence type="ECO:0000313" key="2">
    <source>
        <dbReference type="Proteomes" id="UP000032046"/>
    </source>
</evidence>
<dbReference type="EMBL" id="JXQK01000092">
    <property type="protein sequence ID" value="KIP59631.1"/>
    <property type="molecule type" value="Genomic_DNA"/>
</dbReference>
<accession>A0A0D0H9W0</accession>
<evidence type="ECO:0008006" key="3">
    <source>
        <dbReference type="Google" id="ProtNLM"/>
    </source>
</evidence>
<dbReference type="Pfam" id="PF08665">
    <property type="entry name" value="PglZ"/>
    <property type="match status" value="1"/>
</dbReference>
<keyword evidence="2" id="KW-1185">Reference proteome</keyword>
<gene>
    <name evidence="1" type="ORF">ST44_13165</name>
</gene>
<dbReference type="Proteomes" id="UP000032046">
    <property type="component" value="Unassembled WGS sequence"/>
</dbReference>